<dbReference type="GO" id="GO:0001228">
    <property type="term" value="F:DNA-binding transcription activator activity, RNA polymerase II-specific"/>
    <property type="evidence" value="ECO:0007669"/>
    <property type="project" value="TreeGrafter"/>
</dbReference>
<evidence type="ECO:0000259" key="14">
    <source>
        <dbReference type="PROSITE" id="PS50157"/>
    </source>
</evidence>
<evidence type="ECO:0000256" key="5">
    <source>
        <dbReference type="ARBA" id="ARBA00022737"/>
    </source>
</evidence>
<evidence type="ECO:0000313" key="16">
    <source>
        <dbReference type="Proteomes" id="UP000265020"/>
    </source>
</evidence>
<keyword evidence="11" id="KW-0539">Nucleus</keyword>
<dbReference type="GO" id="GO:0000978">
    <property type="term" value="F:RNA polymerase II cis-regulatory region sequence-specific DNA binding"/>
    <property type="evidence" value="ECO:0007669"/>
    <property type="project" value="TreeGrafter"/>
</dbReference>
<protein>
    <recommendedName>
        <fullName evidence="14">C2H2-type domain-containing protein</fullName>
    </recommendedName>
</protein>
<comment type="similarity">
    <text evidence="3">Belongs to the krueppel C2H2-type zinc-finger protein family.</text>
</comment>
<evidence type="ECO:0000256" key="2">
    <source>
        <dbReference type="ARBA" id="ARBA00004123"/>
    </source>
</evidence>
<dbReference type="InterPro" id="IPR013087">
    <property type="entry name" value="Znf_C2H2_type"/>
</dbReference>
<dbReference type="GO" id="GO:0008270">
    <property type="term" value="F:zinc ion binding"/>
    <property type="evidence" value="ECO:0007669"/>
    <property type="project" value="UniProtKB-KW"/>
</dbReference>
<feature type="domain" description="C2H2-type" evidence="14">
    <location>
        <begin position="401"/>
        <end position="428"/>
    </location>
</feature>
<dbReference type="GO" id="GO:0005634">
    <property type="term" value="C:nucleus"/>
    <property type="evidence" value="ECO:0007669"/>
    <property type="project" value="UniProtKB-SubCell"/>
</dbReference>
<dbReference type="Gene3D" id="3.30.160.60">
    <property type="entry name" value="Classic Zinc Finger"/>
    <property type="match status" value="6"/>
</dbReference>
<evidence type="ECO:0000256" key="11">
    <source>
        <dbReference type="ARBA" id="ARBA00023242"/>
    </source>
</evidence>
<feature type="domain" description="C2H2-type" evidence="14">
    <location>
        <begin position="373"/>
        <end position="400"/>
    </location>
</feature>
<keyword evidence="10" id="KW-0804">Transcription</keyword>
<comment type="subcellular location">
    <subcellularLocation>
        <location evidence="2">Nucleus</location>
    </subcellularLocation>
</comment>
<keyword evidence="6 12" id="KW-0863">Zinc-finger</keyword>
<keyword evidence="5" id="KW-0677">Repeat</keyword>
<dbReference type="SMART" id="SM00355">
    <property type="entry name" value="ZnF_C2H2"/>
    <property type="match status" value="6"/>
</dbReference>
<evidence type="ECO:0000256" key="6">
    <source>
        <dbReference type="ARBA" id="ARBA00022771"/>
    </source>
</evidence>
<dbReference type="FunFam" id="3.30.160.60:FF:002343">
    <property type="entry name" value="Zinc finger protein 33A"/>
    <property type="match status" value="1"/>
</dbReference>
<dbReference type="InterPro" id="IPR036236">
    <property type="entry name" value="Znf_C2H2_sf"/>
</dbReference>
<name>A0A3Q2G2J8_CYPVA</name>
<evidence type="ECO:0000256" key="8">
    <source>
        <dbReference type="ARBA" id="ARBA00023015"/>
    </source>
</evidence>
<feature type="domain" description="C2H2-type" evidence="14">
    <location>
        <begin position="457"/>
        <end position="487"/>
    </location>
</feature>
<evidence type="ECO:0000256" key="4">
    <source>
        <dbReference type="ARBA" id="ARBA00022723"/>
    </source>
</evidence>
<dbReference type="Ensembl" id="ENSCVAT00000024702.1">
    <property type="protein sequence ID" value="ENSCVAP00000016355.1"/>
    <property type="gene ID" value="ENSCVAG00000019297.1"/>
</dbReference>
<dbReference type="Pfam" id="PF00096">
    <property type="entry name" value="zf-C2H2"/>
    <property type="match status" value="4"/>
</dbReference>
<evidence type="ECO:0000256" key="13">
    <source>
        <dbReference type="SAM" id="MobiDB-lite"/>
    </source>
</evidence>
<dbReference type="FunFam" id="3.30.160.60:FF:000966">
    <property type="entry name" value="ZFP90 zinc finger protein"/>
    <property type="match status" value="1"/>
</dbReference>
<dbReference type="OMA" id="CCEICAH"/>
<dbReference type="AlphaFoldDB" id="A0A3Q2G2J8"/>
<proteinExistence type="inferred from homology"/>
<sequence>MFPADLKQTVKEEVPEDHKPSPDLHDPEPHHIKEEQEEVCTSLGGEQLGLKEEIDAIKFPITAAPIKSEDDKHSSVLPQLYHHHIKGRELPVENHGGEESMRIQDHEDGSISSETEEDSDVELSVSELKQLAAFGLKTKNMEISWKKVTAPKPEGNMADKHFISEFAVQLLQKDMKHSEIGPSSSLDKMKSFKENNVDSQRSSKKTTEFICEDCGKTFTEKHELNMHKTIHTGSKPFCCDLCKQRFSRKQLGVKEEIDAIKFPITAAPIKSEDDKHSSVLPQLYHHHIKGRELPLSVSELKQLAAPDGNMADKPSGSSDSLGNKKCFTKKKHVDSQRNVHKRTTFSCEDCGKIFTGKNKLNLHQRIHAGEKPFGCDVCGQTFIHRGHLNTHFRIHTGDKPFACKECGRRFSHKSNLNAHIRIHTAEKPFCCDKCGMKFSRVERLNKHMSIHAGQKPFCCDRCGRRFSRLLNLNKHHPDALSLTQDKLFK</sequence>
<dbReference type="FunFam" id="3.30.160.60:FF:000478">
    <property type="entry name" value="Zinc finger protein 133"/>
    <property type="match status" value="1"/>
</dbReference>
<evidence type="ECO:0000256" key="1">
    <source>
        <dbReference type="ARBA" id="ARBA00003767"/>
    </source>
</evidence>
<evidence type="ECO:0000256" key="10">
    <source>
        <dbReference type="ARBA" id="ARBA00023163"/>
    </source>
</evidence>
<keyword evidence="4" id="KW-0479">Metal-binding</keyword>
<evidence type="ECO:0000256" key="3">
    <source>
        <dbReference type="ARBA" id="ARBA00006991"/>
    </source>
</evidence>
<accession>A0A3Q2G2J8</accession>
<evidence type="ECO:0000256" key="12">
    <source>
        <dbReference type="PROSITE-ProRule" id="PRU00042"/>
    </source>
</evidence>
<dbReference type="SUPFAM" id="SSF57667">
    <property type="entry name" value="beta-beta-alpha zinc fingers"/>
    <property type="match status" value="4"/>
</dbReference>
<organism evidence="15 16">
    <name type="scientific">Cyprinodon variegatus</name>
    <name type="common">Sheepshead minnow</name>
    <dbReference type="NCBI Taxonomy" id="28743"/>
    <lineage>
        <taxon>Eukaryota</taxon>
        <taxon>Metazoa</taxon>
        <taxon>Chordata</taxon>
        <taxon>Craniata</taxon>
        <taxon>Vertebrata</taxon>
        <taxon>Euteleostomi</taxon>
        <taxon>Actinopterygii</taxon>
        <taxon>Neopterygii</taxon>
        <taxon>Teleostei</taxon>
        <taxon>Neoteleostei</taxon>
        <taxon>Acanthomorphata</taxon>
        <taxon>Ovalentaria</taxon>
        <taxon>Atherinomorphae</taxon>
        <taxon>Cyprinodontiformes</taxon>
        <taxon>Cyprinodontidae</taxon>
        <taxon>Cyprinodon</taxon>
    </lineage>
</organism>
<feature type="region of interest" description="Disordered" evidence="13">
    <location>
        <begin position="1"/>
        <end position="39"/>
    </location>
</feature>
<keyword evidence="9" id="KW-0238">DNA-binding</keyword>
<dbReference type="FunFam" id="3.30.160.60:FF:000097">
    <property type="entry name" value="Zinc finger protein"/>
    <property type="match status" value="1"/>
</dbReference>
<keyword evidence="16" id="KW-1185">Reference proteome</keyword>
<dbReference type="PANTHER" id="PTHR24393">
    <property type="entry name" value="ZINC FINGER PROTEIN"/>
    <property type="match status" value="1"/>
</dbReference>
<keyword evidence="7" id="KW-0862">Zinc</keyword>
<feature type="domain" description="C2H2-type" evidence="14">
    <location>
        <begin position="209"/>
        <end position="236"/>
    </location>
</feature>
<dbReference type="GeneTree" id="ENSGT00950000182774"/>
<reference evidence="15" key="1">
    <citation type="submission" date="2025-08" db="UniProtKB">
        <authorList>
            <consortium name="Ensembl"/>
        </authorList>
    </citation>
    <scope>IDENTIFICATION</scope>
</reference>
<feature type="domain" description="C2H2-type" evidence="14">
    <location>
        <begin position="345"/>
        <end position="372"/>
    </location>
</feature>
<dbReference type="Proteomes" id="UP000265020">
    <property type="component" value="Unassembled WGS sequence"/>
</dbReference>
<dbReference type="PROSITE" id="PS00028">
    <property type="entry name" value="ZINC_FINGER_C2H2_1"/>
    <property type="match status" value="5"/>
</dbReference>
<dbReference type="PANTHER" id="PTHR24393:SF151">
    <property type="entry name" value="C2H2-TYPE DOMAIN-CONTAINING PROTEIN"/>
    <property type="match status" value="1"/>
</dbReference>
<comment type="function">
    <text evidence="1">May be involved in transcriptional regulation.</text>
</comment>
<reference evidence="15" key="2">
    <citation type="submission" date="2025-09" db="UniProtKB">
        <authorList>
            <consortium name="Ensembl"/>
        </authorList>
    </citation>
    <scope>IDENTIFICATION</scope>
</reference>
<dbReference type="FunFam" id="3.30.160.60:FF:000100">
    <property type="entry name" value="Zinc finger 45-like"/>
    <property type="match status" value="1"/>
</dbReference>
<evidence type="ECO:0000313" key="15">
    <source>
        <dbReference type="Ensembl" id="ENSCVAP00000016355.1"/>
    </source>
</evidence>
<dbReference type="FunFam" id="3.30.160.60:FF:000706">
    <property type="entry name" value="Zinc finger protein"/>
    <property type="match status" value="1"/>
</dbReference>
<feature type="compositionally biased region" description="Basic and acidic residues" evidence="13">
    <location>
        <begin position="187"/>
        <end position="196"/>
    </location>
</feature>
<feature type="domain" description="C2H2-type" evidence="14">
    <location>
        <begin position="429"/>
        <end position="456"/>
    </location>
</feature>
<dbReference type="PROSITE" id="PS50157">
    <property type="entry name" value="ZINC_FINGER_C2H2_2"/>
    <property type="match status" value="6"/>
</dbReference>
<keyword evidence="8" id="KW-0805">Transcription regulation</keyword>
<evidence type="ECO:0000256" key="7">
    <source>
        <dbReference type="ARBA" id="ARBA00022833"/>
    </source>
</evidence>
<feature type="region of interest" description="Disordered" evidence="13">
    <location>
        <begin position="178"/>
        <end position="199"/>
    </location>
</feature>
<feature type="compositionally biased region" description="Basic and acidic residues" evidence="13">
    <location>
        <begin position="8"/>
        <end position="34"/>
    </location>
</feature>
<evidence type="ECO:0000256" key="9">
    <source>
        <dbReference type="ARBA" id="ARBA00023125"/>
    </source>
</evidence>